<dbReference type="InterPro" id="IPR010998">
    <property type="entry name" value="Integrase_recombinase_N"/>
</dbReference>
<reference evidence="2 3" key="1">
    <citation type="submission" date="2019-10" db="EMBL/GenBank/DDBJ databases">
        <authorList>
            <person name="Wang R."/>
        </authorList>
    </citation>
    <scope>NUCLEOTIDE SEQUENCE [LARGE SCALE GENOMIC DNA]</scope>
    <source>
        <strain evidence="2 3">ATCC 19377</strain>
    </source>
</reference>
<dbReference type="KEGG" id="atx:GCD22_01996"/>
<evidence type="ECO:0000313" key="2">
    <source>
        <dbReference type="EMBL" id="QFX96255.1"/>
    </source>
</evidence>
<dbReference type="Gene3D" id="1.10.150.130">
    <property type="match status" value="1"/>
</dbReference>
<dbReference type="AlphaFoldDB" id="A0A5P9XQE5"/>
<keyword evidence="1" id="KW-0238">DNA-binding</keyword>
<sequence>MASIIPSYDREGERIGWQVAVRKKGFPAQYKTFRTRKEAEGWATITESEMVREVWRDRSEAESTTLKECLERYAQDIIPTKNGDGRRERGFARQWQARPIACCFMASIDGQDVSASIKEMESEGKAANTIRLHLALLSHLFEVAHKEWRMASLINPVELVRKPKLPQGRDRRLVDDEESRPLSACQSINPELASIVRFACGRESTPGMFRAGHIPVTVTDQ</sequence>
<dbReference type="InterPro" id="IPR011010">
    <property type="entry name" value="DNA_brk_join_enz"/>
</dbReference>
<dbReference type="GeneID" id="60696298"/>
<gene>
    <name evidence="2" type="ORF">GCD22_01996</name>
</gene>
<dbReference type="EMBL" id="CP045571">
    <property type="protein sequence ID" value="QFX96255.1"/>
    <property type="molecule type" value="Genomic_DNA"/>
</dbReference>
<dbReference type="SUPFAM" id="SSF56349">
    <property type="entry name" value="DNA breaking-rejoining enzymes"/>
    <property type="match status" value="1"/>
</dbReference>
<evidence type="ECO:0000256" key="1">
    <source>
        <dbReference type="ARBA" id="ARBA00023125"/>
    </source>
</evidence>
<dbReference type="RefSeq" id="WP_051690660.1">
    <property type="nucleotide sequence ID" value="NZ_CP045571.1"/>
</dbReference>
<accession>A0A5P9XQE5</accession>
<organism evidence="2 3">
    <name type="scientific">Acidithiobacillus thiooxidans ATCC 19377</name>
    <dbReference type="NCBI Taxonomy" id="637390"/>
    <lineage>
        <taxon>Bacteria</taxon>
        <taxon>Pseudomonadati</taxon>
        <taxon>Pseudomonadota</taxon>
        <taxon>Acidithiobacillia</taxon>
        <taxon>Acidithiobacillales</taxon>
        <taxon>Acidithiobacillaceae</taxon>
        <taxon>Acidithiobacillus</taxon>
    </lineage>
</organism>
<evidence type="ECO:0008006" key="4">
    <source>
        <dbReference type="Google" id="ProtNLM"/>
    </source>
</evidence>
<proteinExistence type="predicted"/>
<name>A0A5P9XQE5_ACITH</name>
<dbReference type="GO" id="GO:0003677">
    <property type="term" value="F:DNA binding"/>
    <property type="evidence" value="ECO:0007669"/>
    <property type="project" value="UniProtKB-KW"/>
</dbReference>
<evidence type="ECO:0000313" key="3">
    <source>
        <dbReference type="Proteomes" id="UP000363590"/>
    </source>
</evidence>
<dbReference type="Proteomes" id="UP000363590">
    <property type="component" value="Chromosome"/>
</dbReference>
<protein>
    <recommendedName>
        <fullName evidence="4">Core-binding (CB) domain-containing protein</fullName>
    </recommendedName>
</protein>